<comment type="subunit">
    <text evidence="4">Homodimer.</text>
</comment>
<evidence type="ECO:0000313" key="6">
    <source>
        <dbReference type="EMBL" id="UZE95537.1"/>
    </source>
</evidence>
<dbReference type="NCBIfam" id="NF002499">
    <property type="entry name" value="PRK01827.1-5"/>
    <property type="match status" value="1"/>
</dbReference>
<dbReference type="GO" id="GO:0032259">
    <property type="term" value="P:methylation"/>
    <property type="evidence" value="ECO:0007669"/>
    <property type="project" value="UniProtKB-KW"/>
</dbReference>
<name>A0ABY6N0J3_9ALTE</name>
<feature type="active site" description="Nucleophile" evidence="4">
    <location>
        <position position="159"/>
    </location>
</feature>
<reference evidence="6" key="1">
    <citation type="submission" date="2022-06" db="EMBL/GenBank/DDBJ databases">
        <title>Alkalimarinus sp. nov., isolated from gut of a Alitta virens.</title>
        <authorList>
            <person name="Yang A.I."/>
            <person name="Shin N.-R."/>
        </authorList>
    </citation>
    <scope>NUCLEOTIDE SEQUENCE</scope>
    <source>
        <strain evidence="6">A2M4</strain>
    </source>
</reference>
<evidence type="ECO:0000256" key="2">
    <source>
        <dbReference type="ARBA" id="ARBA00022603"/>
    </source>
</evidence>
<dbReference type="Proteomes" id="UP001163739">
    <property type="component" value="Chromosome"/>
</dbReference>
<comment type="subcellular location">
    <subcellularLocation>
        <location evidence="4">Cytoplasm</location>
    </subcellularLocation>
</comment>
<comment type="catalytic activity">
    <reaction evidence="4">
        <text>dUMP + (6R)-5,10-methylene-5,6,7,8-tetrahydrofolate = 7,8-dihydrofolate + dTMP</text>
        <dbReference type="Rhea" id="RHEA:12104"/>
        <dbReference type="ChEBI" id="CHEBI:15636"/>
        <dbReference type="ChEBI" id="CHEBI:57451"/>
        <dbReference type="ChEBI" id="CHEBI:63528"/>
        <dbReference type="ChEBI" id="CHEBI:246422"/>
        <dbReference type="EC" id="2.1.1.45"/>
    </reaction>
</comment>
<dbReference type="InterPro" id="IPR023451">
    <property type="entry name" value="Thymidate_synth/dCMP_Mease_dom"/>
</dbReference>
<feature type="binding site" description="in other chain" evidence="4">
    <location>
        <position position="190"/>
    </location>
    <ligand>
        <name>dUMP</name>
        <dbReference type="ChEBI" id="CHEBI:246422"/>
        <note>ligand shared between dimeric partners</note>
    </ligand>
</feature>
<dbReference type="GO" id="GO:0004799">
    <property type="term" value="F:thymidylate synthase activity"/>
    <property type="evidence" value="ECO:0007669"/>
    <property type="project" value="UniProtKB-EC"/>
</dbReference>
<feature type="binding site" description="in other chain" evidence="4">
    <location>
        <position position="21"/>
    </location>
    <ligand>
        <name>dUMP</name>
        <dbReference type="ChEBI" id="CHEBI:246422"/>
        <note>ligand shared between dimeric partners</note>
    </ligand>
</feature>
<organism evidence="6 7">
    <name type="scientific">Alkalimarinus alittae</name>
    <dbReference type="NCBI Taxonomy" id="2961619"/>
    <lineage>
        <taxon>Bacteria</taxon>
        <taxon>Pseudomonadati</taxon>
        <taxon>Pseudomonadota</taxon>
        <taxon>Gammaproteobacteria</taxon>
        <taxon>Alteromonadales</taxon>
        <taxon>Alteromonadaceae</taxon>
        <taxon>Alkalimarinus</taxon>
    </lineage>
</organism>
<dbReference type="PRINTS" id="PR00108">
    <property type="entry name" value="THYMDSNTHASE"/>
</dbReference>
<keyword evidence="3 4" id="KW-0808">Transferase</keyword>
<dbReference type="Gene3D" id="3.30.572.10">
    <property type="entry name" value="Thymidylate synthase/dCMP hydroxymethylase domain"/>
    <property type="match status" value="1"/>
</dbReference>
<evidence type="ECO:0000256" key="3">
    <source>
        <dbReference type="ARBA" id="ARBA00022679"/>
    </source>
</evidence>
<evidence type="ECO:0000313" key="7">
    <source>
        <dbReference type="Proteomes" id="UP001163739"/>
    </source>
</evidence>
<sequence>MKAYLDLMQDVVDNGTDKGDRTGVGTRSVFGRQIRFDLSKGFPLVTTKKIHLKSVIYELLWFLKGSTDNNWLQERGVSIWDAWATEKGDLGPIYGKQWRSWMAPNGETVDQITDVIEQIKSKPDSRRLIVSAWNPAELPDESIGPQANVEQGRMALAPCHCLFQFYVLDGKLSCQLYQRSADLFLGVPFNIASYALLTHMIADQCGLGVGEFIHTFGDCHLYQNHLNEDIVFKQLKREPHKLPQLLIKRKPESIFDYEFEDFEVEGYEPEGLIRAPIAI</sequence>
<feature type="domain" description="Thymidylate synthase/dCMP hydroxymethylase" evidence="5">
    <location>
        <begin position="2"/>
        <end position="279"/>
    </location>
</feature>
<dbReference type="PANTHER" id="PTHR11548">
    <property type="entry name" value="THYMIDYLATE SYNTHASE 1"/>
    <property type="match status" value="1"/>
</dbReference>
<dbReference type="Pfam" id="PF00303">
    <property type="entry name" value="Thymidylat_synt"/>
    <property type="match status" value="1"/>
</dbReference>
<dbReference type="InterPro" id="IPR045097">
    <property type="entry name" value="Thymidate_synth/dCMP_Mease"/>
</dbReference>
<feature type="binding site" evidence="4">
    <location>
        <position position="278"/>
    </location>
    <ligand>
        <name>(6R)-5,10-methylene-5,6,7,8-tetrahydrofolate</name>
        <dbReference type="ChEBI" id="CHEBI:15636"/>
    </ligand>
</feature>
<keyword evidence="2 4" id="KW-0489">Methyltransferase</keyword>
<comment type="similarity">
    <text evidence="4">Belongs to the thymidylate synthase family. Bacterial-type ThyA subfamily.</text>
</comment>
<keyword evidence="4" id="KW-0545">Nucleotide biosynthesis</keyword>
<feature type="binding site" description="in other chain" evidence="4">
    <location>
        <begin position="179"/>
        <end position="182"/>
    </location>
    <ligand>
        <name>dUMP</name>
        <dbReference type="ChEBI" id="CHEBI:246422"/>
        <note>ligand shared between dimeric partners</note>
    </ligand>
</feature>
<dbReference type="EC" id="2.1.1.45" evidence="1 4"/>
<dbReference type="NCBIfam" id="NF002497">
    <property type="entry name" value="PRK01827.1-3"/>
    <property type="match status" value="1"/>
</dbReference>
<dbReference type="NCBIfam" id="TIGR03284">
    <property type="entry name" value="thym_sym"/>
    <property type="match status" value="2"/>
</dbReference>
<feature type="binding site" description="in other chain" evidence="4">
    <location>
        <begin position="220"/>
        <end position="222"/>
    </location>
    <ligand>
        <name>dUMP</name>
        <dbReference type="ChEBI" id="CHEBI:246422"/>
        <note>ligand shared between dimeric partners</note>
    </ligand>
</feature>
<dbReference type="HAMAP" id="MF_00008">
    <property type="entry name" value="Thymidy_synth_bact"/>
    <property type="match status" value="1"/>
</dbReference>
<comment type="function">
    <text evidence="4">Catalyzes the reductive methylation of 2'-deoxyuridine-5'-monophosphate (dUMP) to 2'-deoxythymidine-5'-monophosphate (dTMP) while utilizing 5,10-methylenetetrahydrofolate (mTHF) as the methyl donor and reductant in the reaction, yielding dihydrofolate (DHF) as a by-product. This enzymatic reaction provides an intracellular de novo source of dTMP, an essential precursor for DNA biosynthesis.</text>
</comment>
<proteinExistence type="inferred from homology"/>
<feature type="binding site" evidence="4">
    <location>
        <position position="51"/>
    </location>
    <ligand>
        <name>(6R)-5,10-methylene-5,6,7,8-tetrahydrofolate</name>
        <dbReference type="ChEBI" id="CHEBI:15636"/>
    </ligand>
</feature>
<keyword evidence="4" id="KW-0963">Cytoplasm</keyword>
<protein>
    <recommendedName>
        <fullName evidence="1 4">Thymidylate synthase</fullName>
        <shortName evidence="4">TS</shortName>
        <shortName evidence="4">TSase</shortName>
        <ecNumber evidence="1 4">2.1.1.45</ecNumber>
    </recommendedName>
</protein>
<evidence type="ECO:0000256" key="4">
    <source>
        <dbReference type="HAMAP-Rule" id="MF_00008"/>
    </source>
</evidence>
<dbReference type="RefSeq" id="WP_265047025.1">
    <property type="nucleotide sequence ID" value="NZ_CP100390.1"/>
</dbReference>
<accession>A0ABY6N0J3</accession>
<keyword evidence="7" id="KW-1185">Reference proteome</keyword>
<feature type="binding site" evidence="4">
    <location>
        <position position="182"/>
    </location>
    <ligand>
        <name>(6R)-5,10-methylene-5,6,7,8-tetrahydrofolate</name>
        <dbReference type="ChEBI" id="CHEBI:15636"/>
    </ligand>
</feature>
<evidence type="ECO:0000256" key="1">
    <source>
        <dbReference type="ARBA" id="ARBA00011947"/>
    </source>
</evidence>
<comment type="pathway">
    <text evidence="4">Pyrimidine metabolism; dTTP biosynthesis.</text>
</comment>
<evidence type="ECO:0000259" key="5">
    <source>
        <dbReference type="Pfam" id="PF00303"/>
    </source>
</evidence>
<dbReference type="SUPFAM" id="SSF55831">
    <property type="entry name" value="Thymidylate synthase/dCMP hydroxymethylase"/>
    <property type="match status" value="1"/>
</dbReference>
<feature type="binding site" evidence="4">
    <location>
        <begin position="126"/>
        <end position="127"/>
    </location>
    <ligand>
        <name>dUMP</name>
        <dbReference type="ChEBI" id="CHEBI:246422"/>
        <note>ligand shared between dimeric partners</note>
    </ligand>
</feature>
<dbReference type="CDD" id="cd00351">
    <property type="entry name" value="TS_Pyrimidine_HMase"/>
    <property type="match status" value="1"/>
</dbReference>
<dbReference type="PANTHER" id="PTHR11548:SF9">
    <property type="entry name" value="THYMIDYLATE SYNTHASE"/>
    <property type="match status" value="1"/>
</dbReference>
<dbReference type="InterPro" id="IPR000398">
    <property type="entry name" value="Thymidylate_synthase"/>
</dbReference>
<dbReference type="EMBL" id="CP100390">
    <property type="protein sequence ID" value="UZE95537.1"/>
    <property type="molecule type" value="Genomic_DNA"/>
</dbReference>
<dbReference type="InterPro" id="IPR036926">
    <property type="entry name" value="Thymidate_synth/dCMP_Mease_sf"/>
</dbReference>
<gene>
    <name evidence="4" type="primary">thyA</name>
    <name evidence="6" type="ORF">NKI27_15920</name>
</gene>